<dbReference type="Proteomes" id="UP000266861">
    <property type="component" value="Unassembled WGS sequence"/>
</dbReference>
<keyword evidence="3" id="KW-1185">Reference proteome</keyword>
<sequence>MTKNCKINISLISSGVLVEKLHYGPYSCYWWLPLLNSESEEITTYFPIRVKQTIKAILRNLEFTVTVVVGNKDNNNSLPDYMCQCEDIVEIANDPTNAISKVYFKIFATKTCFSGSLIMGWNDDNIINKLSEDIPFVPCSFLLEKIKIFVYGVGYSTCMDWFYAGPGYKSSLFYKFQGNKQALFVSKIEETSCILEIYQDLELRITIASKNPIDVWKNSATIQKFNGNQLFGIDNDTIQSLNQNQKTPTCSPQEWKNNSIIKSLFNFYVKRRTIVDINWYQLFIKWNEQESPLIELYNELHNIYPEDYQFSQTFLRAVGANNVTSWSHEEKYQFWSKSDHPKQDYALLTQLYQMGFLVKDISTPIENSTQTFWQCFNYALEDNKKNRDGKRRVLSIIANNFTYKELQENLGVGRHTILESRKHTRTNGYGAPPLDKPIFHRVKFATEQLQQFELFFSTKEHVNMSSYKTDNASGLPVLYLQDHKKALWDRFHEQYPNGMQRTSFITKLSGKRFVYKEDLGGLCSECNECGYQVFANIEELIKINITDLILRNKLIANTQNLRHYLRKDYPKKLNVTQDGIAIHDSCVSHCLPLAFGNCQKIHFNTCIDCESLFIFFKNLKNYLPSNQYKNLDEYQKQLIAFMSHHARKIYLNAQLPATLSQLNSDEALIIVDYKMHINPKKARETKDEWFGKRGWTLHSVLLYTKDQNTNNLNINAFDHWSGDTKQDAWFTASSLHGVIESLERKPKSVTIISDNGGHYHNTELMIILSYWKKWYNICVNKWIFLEAGEAKTAIDSHHAQITHAIKRYVKLGYEIASGEDIEMAIKDLSGTHVANLQPNREQGKYIKIPHDIKKGKQKMGTIAEIRSWNEFTWIYDGEEAGYIYARPLPKFGELNKISPSKIQKIVKNRTITQPNPIISTHSNPPKPLIVPRINYQDTSDENLEDLANELEHMVVDITNEAEIAEINLDHENWKVFISGWALQQHQKIREPVKRIPTYIKYLLETMFHTGTANPRKKMTAAEMRSELMQRVQEGEIDEEDVPKESTITNWITSFSRGWKHAMALQAIEAAELTLKV</sequence>
<evidence type="ECO:0000256" key="1">
    <source>
        <dbReference type="SAM" id="Coils"/>
    </source>
</evidence>
<comment type="caution">
    <text evidence="2">The sequence shown here is derived from an EMBL/GenBank/DDBJ whole genome shotgun (WGS) entry which is preliminary data.</text>
</comment>
<protein>
    <submittedName>
        <fullName evidence="2">Uncharacterized protein</fullName>
    </submittedName>
</protein>
<dbReference type="AlphaFoldDB" id="A0A397JPG4"/>
<proteinExistence type="predicted"/>
<evidence type="ECO:0000313" key="3">
    <source>
        <dbReference type="Proteomes" id="UP000266861"/>
    </source>
</evidence>
<accession>A0A397JPG4</accession>
<evidence type="ECO:0000313" key="2">
    <source>
        <dbReference type="EMBL" id="RHZ87876.1"/>
    </source>
</evidence>
<keyword evidence="1" id="KW-0175">Coiled coil</keyword>
<feature type="coiled-coil region" evidence="1">
    <location>
        <begin position="940"/>
        <end position="967"/>
    </location>
</feature>
<gene>
    <name evidence="2" type="ORF">Glove_29g55</name>
</gene>
<reference evidence="2 3" key="1">
    <citation type="submission" date="2018-08" db="EMBL/GenBank/DDBJ databases">
        <title>Genome and evolution of the arbuscular mycorrhizal fungus Diversispora epigaea (formerly Glomus versiforme) and its bacterial endosymbionts.</title>
        <authorList>
            <person name="Sun X."/>
            <person name="Fei Z."/>
            <person name="Harrison M."/>
        </authorList>
    </citation>
    <scope>NUCLEOTIDE SEQUENCE [LARGE SCALE GENOMIC DNA]</scope>
    <source>
        <strain evidence="2 3">IT104</strain>
    </source>
</reference>
<dbReference type="EMBL" id="PQFF01000027">
    <property type="protein sequence ID" value="RHZ87876.1"/>
    <property type="molecule type" value="Genomic_DNA"/>
</dbReference>
<dbReference type="OrthoDB" id="2376050at2759"/>
<name>A0A397JPG4_9GLOM</name>
<organism evidence="2 3">
    <name type="scientific">Diversispora epigaea</name>
    <dbReference type="NCBI Taxonomy" id="1348612"/>
    <lineage>
        <taxon>Eukaryota</taxon>
        <taxon>Fungi</taxon>
        <taxon>Fungi incertae sedis</taxon>
        <taxon>Mucoromycota</taxon>
        <taxon>Glomeromycotina</taxon>
        <taxon>Glomeromycetes</taxon>
        <taxon>Diversisporales</taxon>
        <taxon>Diversisporaceae</taxon>
        <taxon>Diversispora</taxon>
    </lineage>
</organism>